<evidence type="ECO:0000256" key="1">
    <source>
        <dbReference type="ARBA" id="ARBA00022598"/>
    </source>
</evidence>
<evidence type="ECO:0000259" key="8">
    <source>
        <dbReference type="Pfam" id="PF00749"/>
    </source>
</evidence>
<dbReference type="InterPro" id="IPR000924">
    <property type="entry name" value="Glu/Gln-tRNA-synth"/>
</dbReference>
<dbReference type="PANTHER" id="PTHR43311">
    <property type="entry name" value="GLUTAMATE--TRNA LIGASE"/>
    <property type="match status" value="1"/>
</dbReference>
<dbReference type="Proteomes" id="UP000461730">
    <property type="component" value="Unassembled WGS sequence"/>
</dbReference>
<keyword evidence="1 7" id="KW-0436">Ligase</keyword>
<dbReference type="PANTHER" id="PTHR43311:SF1">
    <property type="entry name" value="GLUTAMYL-Q TRNA(ASP) SYNTHETASE"/>
    <property type="match status" value="1"/>
</dbReference>
<dbReference type="RefSeq" id="WP_157308116.1">
    <property type="nucleotide sequence ID" value="NZ_WRXN01000010.1"/>
</dbReference>
<dbReference type="GO" id="GO:0005524">
    <property type="term" value="F:ATP binding"/>
    <property type="evidence" value="ECO:0007669"/>
    <property type="project" value="UniProtKB-KW"/>
</dbReference>
<dbReference type="PROSITE" id="PS00178">
    <property type="entry name" value="AA_TRNA_LIGASE_I"/>
    <property type="match status" value="1"/>
</dbReference>
<comment type="similarity">
    <text evidence="7">Belongs to the class-I aminoacyl-tRNA synthetase family.</text>
</comment>
<keyword evidence="4" id="KW-0862">Zinc</keyword>
<keyword evidence="2" id="KW-0479">Metal-binding</keyword>
<comment type="caution">
    <text evidence="9">The sequence shown here is derived from an EMBL/GenBank/DDBJ whole genome shotgun (WGS) entry which is preliminary data.</text>
</comment>
<proteinExistence type="inferred from homology"/>
<keyword evidence="10" id="KW-1185">Reference proteome</keyword>
<dbReference type="GO" id="GO:0004818">
    <property type="term" value="F:glutamate-tRNA ligase activity"/>
    <property type="evidence" value="ECO:0007669"/>
    <property type="project" value="TreeGrafter"/>
</dbReference>
<reference evidence="9 10" key="1">
    <citation type="submission" date="2019-12" db="EMBL/GenBank/DDBJ databases">
        <title>Chitinophaga sp. strain ysch24 (GDMCC 1.1355), whole genome shotgun sequence.</title>
        <authorList>
            <person name="Zhang X."/>
        </authorList>
    </citation>
    <scope>NUCLEOTIDE SEQUENCE [LARGE SCALE GENOMIC DNA]</scope>
    <source>
        <strain evidence="10">ysch24</strain>
    </source>
</reference>
<dbReference type="EMBL" id="WRXN01000010">
    <property type="protein sequence ID" value="MVT10674.1"/>
    <property type="molecule type" value="Genomic_DNA"/>
</dbReference>
<dbReference type="GO" id="GO:0005829">
    <property type="term" value="C:cytosol"/>
    <property type="evidence" value="ECO:0007669"/>
    <property type="project" value="TreeGrafter"/>
</dbReference>
<evidence type="ECO:0000256" key="7">
    <source>
        <dbReference type="RuleBase" id="RU363037"/>
    </source>
</evidence>
<feature type="domain" description="Glutamyl/glutaminyl-tRNA synthetase class Ib catalytic" evidence="8">
    <location>
        <begin position="2"/>
        <end position="269"/>
    </location>
</feature>
<dbReference type="GO" id="GO:0006424">
    <property type="term" value="P:glutamyl-tRNA aminoacylation"/>
    <property type="evidence" value="ECO:0007669"/>
    <property type="project" value="TreeGrafter"/>
</dbReference>
<evidence type="ECO:0000256" key="4">
    <source>
        <dbReference type="ARBA" id="ARBA00022833"/>
    </source>
</evidence>
<evidence type="ECO:0000313" key="9">
    <source>
        <dbReference type="EMBL" id="MVT10674.1"/>
    </source>
</evidence>
<keyword evidence="6 7" id="KW-0030">Aminoacyl-tRNA synthetase</keyword>
<evidence type="ECO:0000256" key="6">
    <source>
        <dbReference type="ARBA" id="ARBA00023146"/>
    </source>
</evidence>
<gene>
    <name evidence="9" type="ORF">GO493_20555</name>
</gene>
<dbReference type="Pfam" id="PF00749">
    <property type="entry name" value="tRNA-synt_1c"/>
    <property type="match status" value="1"/>
</dbReference>
<sequence>MKTRIAPTPSGYLHLGNVLSFSVTAGLAKRAGIKIVLRIDDLDRDRVRTEYVKDIFDTLNFLEIPWDEGPRNYQEYKEEFSQVHRLELYNAVLEQLREDEQLFACDCTRTQVNIASSDGIYPGTCECRSLSLDQKEVSWRLHTAENRKLVVKTMEGPVTSGLPDQMRSFVVKKKDGFPAYQLASLVDDQHFGVDVIVRGKDLWDSTLAQMYLGALLPGNTFYDNLFHHHVLLTDETNGKLSKSDGATSVQSLRKAGKAPAEVFGMIGRMLEIAEPVSTYRELALAVERMGRDD</sequence>
<evidence type="ECO:0000256" key="3">
    <source>
        <dbReference type="ARBA" id="ARBA00022741"/>
    </source>
</evidence>
<dbReference type="SUPFAM" id="SSF52374">
    <property type="entry name" value="Nucleotidylyl transferase"/>
    <property type="match status" value="1"/>
</dbReference>
<dbReference type="PRINTS" id="PR00987">
    <property type="entry name" value="TRNASYNTHGLU"/>
</dbReference>
<evidence type="ECO:0000313" key="10">
    <source>
        <dbReference type="Proteomes" id="UP000461730"/>
    </source>
</evidence>
<dbReference type="InterPro" id="IPR014729">
    <property type="entry name" value="Rossmann-like_a/b/a_fold"/>
</dbReference>
<dbReference type="AlphaFoldDB" id="A0A7K1U8H3"/>
<keyword evidence="3 7" id="KW-0547">Nucleotide-binding</keyword>
<evidence type="ECO:0000256" key="5">
    <source>
        <dbReference type="ARBA" id="ARBA00022840"/>
    </source>
</evidence>
<dbReference type="InterPro" id="IPR049940">
    <property type="entry name" value="GluQ/Sye"/>
</dbReference>
<organism evidence="9 10">
    <name type="scientific">Chitinophaga tropicalis</name>
    <dbReference type="NCBI Taxonomy" id="2683588"/>
    <lineage>
        <taxon>Bacteria</taxon>
        <taxon>Pseudomonadati</taxon>
        <taxon>Bacteroidota</taxon>
        <taxon>Chitinophagia</taxon>
        <taxon>Chitinophagales</taxon>
        <taxon>Chitinophagaceae</taxon>
        <taxon>Chitinophaga</taxon>
    </lineage>
</organism>
<keyword evidence="5 7" id="KW-0067">ATP-binding</keyword>
<name>A0A7K1U8H3_9BACT</name>
<dbReference type="Gene3D" id="3.40.50.620">
    <property type="entry name" value="HUPs"/>
    <property type="match status" value="1"/>
</dbReference>
<protein>
    <submittedName>
        <fullName evidence="9">tRNA glutamyl-Q synthetase</fullName>
    </submittedName>
</protein>
<evidence type="ECO:0000256" key="2">
    <source>
        <dbReference type="ARBA" id="ARBA00022723"/>
    </source>
</evidence>
<dbReference type="InterPro" id="IPR020058">
    <property type="entry name" value="Glu/Gln-tRNA-synth_Ib_cat-dom"/>
</dbReference>
<dbReference type="InterPro" id="IPR001412">
    <property type="entry name" value="aa-tRNA-synth_I_CS"/>
</dbReference>
<accession>A0A7K1U8H3</accession>
<keyword evidence="7" id="KW-0648">Protein biosynthesis</keyword>